<reference evidence="8" key="1">
    <citation type="journal article" date="2015" name="J. Biotechnol.">
        <title>The structure of the Cyberlindnera jadinii genome and its relation to Candida utilis analyzed by the occurrence of single nucleotide polymorphisms.</title>
        <authorList>
            <person name="Rupp O."/>
            <person name="Brinkrolf K."/>
            <person name="Buerth C."/>
            <person name="Kunigo M."/>
            <person name="Schneider J."/>
            <person name="Jaenicke S."/>
            <person name="Goesmann A."/>
            <person name="Puehler A."/>
            <person name="Jaeger K.-E."/>
            <person name="Ernst J.F."/>
        </authorList>
    </citation>
    <scope>NUCLEOTIDE SEQUENCE [LARGE SCALE GENOMIC DNA]</scope>
    <source>
        <strain evidence="8">ATCC 18201 / CBS 1600 / BCRC 20928 / JCM 3617 / NBRC 0987 / NRRL Y-1542</strain>
    </source>
</reference>
<dbReference type="PROSITE" id="PS01071">
    <property type="entry name" value="GRPE"/>
    <property type="match status" value="1"/>
</dbReference>
<dbReference type="GO" id="GO:0000774">
    <property type="term" value="F:adenyl-nucleotide exchange factor activity"/>
    <property type="evidence" value="ECO:0007669"/>
    <property type="project" value="InterPro"/>
</dbReference>
<dbReference type="Gene3D" id="3.90.20.20">
    <property type="match status" value="1"/>
</dbReference>
<dbReference type="GO" id="GO:0051082">
    <property type="term" value="F:unfolded protein binding"/>
    <property type="evidence" value="ECO:0007669"/>
    <property type="project" value="TreeGrafter"/>
</dbReference>
<dbReference type="FunFam" id="2.30.22.10:FF:000002">
    <property type="entry name" value="GrpE protein homolog"/>
    <property type="match status" value="1"/>
</dbReference>
<evidence type="ECO:0000256" key="1">
    <source>
        <dbReference type="ARBA" id="ARBA00004305"/>
    </source>
</evidence>
<dbReference type="GO" id="GO:0051087">
    <property type="term" value="F:protein-folding chaperone binding"/>
    <property type="evidence" value="ECO:0007669"/>
    <property type="project" value="InterPro"/>
</dbReference>
<keyword evidence="4" id="KW-0496">Mitochondrion</keyword>
<evidence type="ECO:0000256" key="2">
    <source>
        <dbReference type="ARBA" id="ARBA00009054"/>
    </source>
</evidence>
<dbReference type="GO" id="GO:0042803">
    <property type="term" value="F:protein homodimerization activity"/>
    <property type="evidence" value="ECO:0007669"/>
    <property type="project" value="InterPro"/>
</dbReference>
<dbReference type="EMBL" id="CDQK01000004">
    <property type="protein sequence ID" value="CEP23125.1"/>
    <property type="molecule type" value="Genomic_DNA"/>
</dbReference>
<dbReference type="SUPFAM" id="SSF58014">
    <property type="entry name" value="Coiled-coil domain of nucleotide exchange factor GrpE"/>
    <property type="match status" value="1"/>
</dbReference>
<dbReference type="AlphaFoldDB" id="A0A0H5C4P9"/>
<keyword evidence="3 4" id="KW-0143">Chaperone</keyword>
<protein>
    <recommendedName>
        <fullName evidence="4">GrpE protein homolog</fullName>
    </recommendedName>
</protein>
<evidence type="ECO:0000313" key="8">
    <source>
        <dbReference type="Proteomes" id="UP000038830"/>
    </source>
</evidence>
<proteinExistence type="inferred from homology"/>
<dbReference type="GO" id="GO:0006457">
    <property type="term" value="P:protein folding"/>
    <property type="evidence" value="ECO:0007669"/>
    <property type="project" value="InterPro"/>
</dbReference>
<dbReference type="PANTHER" id="PTHR21237">
    <property type="entry name" value="GRPE PROTEIN"/>
    <property type="match status" value="1"/>
</dbReference>
<dbReference type="InterPro" id="IPR000740">
    <property type="entry name" value="GrpE"/>
</dbReference>
<name>A0A0H5C4P9_CYBJN</name>
<comment type="similarity">
    <text evidence="2 5">Belongs to the GrpE family.</text>
</comment>
<evidence type="ECO:0000256" key="6">
    <source>
        <dbReference type="SAM" id="MobiDB-lite"/>
    </source>
</evidence>
<dbReference type="GO" id="GO:0030150">
    <property type="term" value="P:protein import into mitochondrial matrix"/>
    <property type="evidence" value="ECO:0007669"/>
    <property type="project" value="TreeGrafter"/>
</dbReference>
<evidence type="ECO:0000256" key="4">
    <source>
        <dbReference type="RuleBase" id="RU000640"/>
    </source>
</evidence>
<evidence type="ECO:0000313" key="7">
    <source>
        <dbReference type="EMBL" id="CEP23125.1"/>
    </source>
</evidence>
<organism evidence="7 8">
    <name type="scientific">Cyberlindnera jadinii (strain ATCC 18201 / CBS 1600 / BCRC 20928 / JCM 3617 / NBRC 0987 / NRRL Y-1542)</name>
    <name type="common">Torula yeast</name>
    <name type="synonym">Candida utilis</name>
    <dbReference type="NCBI Taxonomy" id="983966"/>
    <lineage>
        <taxon>Eukaryota</taxon>
        <taxon>Fungi</taxon>
        <taxon>Dikarya</taxon>
        <taxon>Ascomycota</taxon>
        <taxon>Saccharomycotina</taxon>
        <taxon>Saccharomycetes</taxon>
        <taxon>Phaffomycetales</taxon>
        <taxon>Phaffomycetaceae</taxon>
        <taxon>Cyberlindnera</taxon>
    </lineage>
</organism>
<dbReference type="CDD" id="cd00446">
    <property type="entry name" value="GrpE"/>
    <property type="match status" value="1"/>
</dbReference>
<sequence>MLRNVFRSQTLRATRPAVISARALAVSPLAQRSIRFYSEEAKKEAPKAEEAKEEAAKEENSEPKDELTLCKEQLEAAQKERAQFKDHYLRAIADFRNLQESTKREIKKSKELALKSFAKDLLETADTFEIALKTLTKEETSDTTKKLKELDDLVEGVQITQNMFLNALKRHGLEPIEAIGEKFDPNVHEATFEVPQPDKEPGTVFFVQQQGYYLNGRVLRPAKVGVVKGED</sequence>
<dbReference type="HAMAP" id="MF_01151">
    <property type="entry name" value="GrpE"/>
    <property type="match status" value="1"/>
</dbReference>
<feature type="region of interest" description="Disordered" evidence="6">
    <location>
        <begin position="40"/>
        <end position="66"/>
    </location>
</feature>
<comment type="function">
    <text evidence="4">Essential component of the PAM complex, a complex required for the translocation of transit peptide-containing proteins from the inner membrane into the mitochondrial matrix in an ATP-dependent manner.</text>
</comment>
<dbReference type="PRINTS" id="PR00773">
    <property type="entry name" value="GRPEPROTEIN"/>
</dbReference>
<dbReference type="Proteomes" id="UP000038830">
    <property type="component" value="Unassembled WGS sequence"/>
</dbReference>
<dbReference type="PANTHER" id="PTHR21237:SF23">
    <property type="entry name" value="GRPE PROTEIN HOMOLOG, MITOCHONDRIAL"/>
    <property type="match status" value="1"/>
</dbReference>
<dbReference type="Gene3D" id="2.30.22.10">
    <property type="entry name" value="Head domain of nucleotide exchange factor GrpE"/>
    <property type="match status" value="1"/>
</dbReference>
<comment type="subcellular location">
    <subcellularLocation>
        <location evidence="1 4">Mitochondrion matrix</location>
    </subcellularLocation>
</comment>
<dbReference type="SUPFAM" id="SSF51064">
    <property type="entry name" value="Head domain of nucleotide exchange factor GrpE"/>
    <property type="match status" value="1"/>
</dbReference>
<dbReference type="InterPro" id="IPR009012">
    <property type="entry name" value="GrpE_head"/>
</dbReference>
<evidence type="ECO:0000256" key="5">
    <source>
        <dbReference type="RuleBase" id="RU004478"/>
    </source>
</evidence>
<accession>A0A0H5C4P9</accession>
<dbReference type="InterPro" id="IPR013805">
    <property type="entry name" value="GrpE_CC"/>
</dbReference>
<gene>
    <name evidence="7" type="ORF">BN1211_3642</name>
</gene>
<dbReference type="GO" id="GO:0001405">
    <property type="term" value="C:PAM complex, Tim23 associated import motor"/>
    <property type="evidence" value="ECO:0007669"/>
    <property type="project" value="TreeGrafter"/>
</dbReference>
<dbReference type="Pfam" id="PF01025">
    <property type="entry name" value="GrpE"/>
    <property type="match status" value="1"/>
</dbReference>
<evidence type="ECO:0000256" key="3">
    <source>
        <dbReference type="ARBA" id="ARBA00023186"/>
    </source>
</evidence>